<accession>A0A1N7KE03</accession>
<protein>
    <submittedName>
        <fullName evidence="3">Hpr(Ser) kinase/phosphatase</fullName>
    </submittedName>
</protein>
<feature type="compositionally biased region" description="Pro residues" evidence="1">
    <location>
        <begin position="25"/>
        <end position="39"/>
    </location>
</feature>
<dbReference type="InterPro" id="IPR011104">
    <property type="entry name" value="Hpr_kin/Pase_C"/>
</dbReference>
<feature type="domain" description="HPr kinase/phosphorylase C-terminal" evidence="2">
    <location>
        <begin position="57"/>
        <end position="134"/>
    </location>
</feature>
<evidence type="ECO:0000313" key="3">
    <source>
        <dbReference type="EMBL" id="SIS59792.1"/>
    </source>
</evidence>
<dbReference type="EMBL" id="FTOQ01000001">
    <property type="protein sequence ID" value="SIS59792.1"/>
    <property type="molecule type" value="Genomic_DNA"/>
</dbReference>
<dbReference type="SUPFAM" id="SSF53795">
    <property type="entry name" value="PEP carboxykinase-like"/>
    <property type="match status" value="1"/>
</dbReference>
<feature type="compositionally biased region" description="Low complexity" evidence="1">
    <location>
        <begin position="40"/>
        <end position="51"/>
    </location>
</feature>
<reference evidence="4" key="1">
    <citation type="submission" date="2017-01" db="EMBL/GenBank/DDBJ databases">
        <authorList>
            <person name="Varghese N."/>
            <person name="Submissions S."/>
        </authorList>
    </citation>
    <scope>NUCLEOTIDE SEQUENCE [LARGE SCALE GENOMIC DNA]</scope>
    <source>
        <strain evidence="4">DSM 29430</strain>
    </source>
</reference>
<organism evidence="3 4">
    <name type="scientific">Roseivivax lentus</name>
    <dbReference type="NCBI Taxonomy" id="633194"/>
    <lineage>
        <taxon>Bacteria</taxon>
        <taxon>Pseudomonadati</taxon>
        <taxon>Pseudomonadota</taxon>
        <taxon>Alphaproteobacteria</taxon>
        <taxon>Rhodobacterales</taxon>
        <taxon>Roseobacteraceae</taxon>
        <taxon>Roseivivax</taxon>
    </lineage>
</organism>
<dbReference type="AlphaFoldDB" id="A0A1N7KE03"/>
<evidence type="ECO:0000256" key="1">
    <source>
        <dbReference type="SAM" id="MobiDB-lite"/>
    </source>
</evidence>
<dbReference type="GO" id="GO:0005524">
    <property type="term" value="F:ATP binding"/>
    <property type="evidence" value="ECO:0007669"/>
    <property type="project" value="InterPro"/>
</dbReference>
<dbReference type="RefSeq" id="WP_327213827.1">
    <property type="nucleotide sequence ID" value="NZ_FTOQ01000001.1"/>
</dbReference>
<keyword evidence="3" id="KW-0808">Transferase</keyword>
<dbReference type="GO" id="GO:0006109">
    <property type="term" value="P:regulation of carbohydrate metabolic process"/>
    <property type="evidence" value="ECO:0007669"/>
    <property type="project" value="InterPro"/>
</dbReference>
<dbReference type="GO" id="GO:0000155">
    <property type="term" value="F:phosphorelay sensor kinase activity"/>
    <property type="evidence" value="ECO:0007669"/>
    <property type="project" value="InterPro"/>
</dbReference>
<dbReference type="Proteomes" id="UP000186684">
    <property type="component" value="Unassembled WGS sequence"/>
</dbReference>
<evidence type="ECO:0000313" key="4">
    <source>
        <dbReference type="Proteomes" id="UP000186684"/>
    </source>
</evidence>
<sequence length="195" mass="19944">MAGKSDPPEQGAHPASSGRREATPTPGPASDPAQQPPSDPGDAPAAATGAAGDVTEAPEFTVHASCVAFAGRACLIRGASGSGKSTLALELMACGATLVADDRTILRRAGGQVRARAPEAIRGLIEARHVGLLRAEVSDDVPLALIADLDRTETDRLPPHRTETILGCALPLLHKIPDPGFAAAIRQYLQGGRAA</sequence>
<dbReference type="InterPro" id="IPR027417">
    <property type="entry name" value="P-loop_NTPase"/>
</dbReference>
<dbReference type="Pfam" id="PF07475">
    <property type="entry name" value="Hpr_kinase_C"/>
    <property type="match status" value="1"/>
</dbReference>
<proteinExistence type="predicted"/>
<name>A0A1N7KE03_9RHOB</name>
<evidence type="ECO:0000259" key="2">
    <source>
        <dbReference type="Pfam" id="PF07475"/>
    </source>
</evidence>
<feature type="region of interest" description="Disordered" evidence="1">
    <location>
        <begin position="1"/>
        <end position="51"/>
    </location>
</feature>
<dbReference type="STRING" id="633194.SAMN05421759_101667"/>
<keyword evidence="4" id="KW-1185">Reference proteome</keyword>
<dbReference type="Gene3D" id="3.40.50.300">
    <property type="entry name" value="P-loop containing nucleotide triphosphate hydrolases"/>
    <property type="match status" value="1"/>
</dbReference>
<keyword evidence="3" id="KW-0418">Kinase</keyword>
<dbReference type="CDD" id="cd01918">
    <property type="entry name" value="HprK_C"/>
    <property type="match status" value="1"/>
</dbReference>
<gene>
    <name evidence="3" type="ORF">SAMN05421759_101667</name>
</gene>